<organism evidence="2 3">
    <name type="scientific">Winogradskyella maritima</name>
    <dbReference type="NCBI Taxonomy" id="1517766"/>
    <lineage>
        <taxon>Bacteria</taxon>
        <taxon>Pseudomonadati</taxon>
        <taxon>Bacteroidota</taxon>
        <taxon>Flavobacteriia</taxon>
        <taxon>Flavobacteriales</taxon>
        <taxon>Flavobacteriaceae</taxon>
        <taxon>Winogradskyella</taxon>
    </lineage>
</organism>
<dbReference type="Proteomes" id="UP001595812">
    <property type="component" value="Unassembled WGS sequence"/>
</dbReference>
<evidence type="ECO:0000313" key="2">
    <source>
        <dbReference type="EMBL" id="MFC3876595.1"/>
    </source>
</evidence>
<protein>
    <submittedName>
        <fullName evidence="2">Uncharacterized protein</fullName>
    </submittedName>
</protein>
<gene>
    <name evidence="2" type="ORF">ACFOSX_05055</name>
</gene>
<keyword evidence="3" id="KW-1185">Reference proteome</keyword>
<evidence type="ECO:0000256" key="1">
    <source>
        <dbReference type="SAM" id="SignalP"/>
    </source>
</evidence>
<reference evidence="3" key="1">
    <citation type="journal article" date="2019" name="Int. J. Syst. Evol. Microbiol.">
        <title>The Global Catalogue of Microorganisms (GCM) 10K type strain sequencing project: providing services to taxonomists for standard genome sequencing and annotation.</title>
        <authorList>
            <consortium name="The Broad Institute Genomics Platform"/>
            <consortium name="The Broad Institute Genome Sequencing Center for Infectious Disease"/>
            <person name="Wu L."/>
            <person name="Ma J."/>
        </authorList>
    </citation>
    <scope>NUCLEOTIDE SEQUENCE [LARGE SCALE GENOMIC DNA]</scope>
    <source>
        <strain evidence="3">CECT 8979</strain>
    </source>
</reference>
<dbReference type="RefSeq" id="WP_386097649.1">
    <property type="nucleotide sequence ID" value="NZ_JBHSAT010000004.1"/>
</dbReference>
<evidence type="ECO:0000313" key="3">
    <source>
        <dbReference type="Proteomes" id="UP001595812"/>
    </source>
</evidence>
<feature type="chain" id="PRO_5046712942" evidence="1">
    <location>
        <begin position="22"/>
        <end position="189"/>
    </location>
</feature>
<keyword evidence="1" id="KW-0732">Signal</keyword>
<proteinExistence type="predicted"/>
<dbReference type="PROSITE" id="PS51257">
    <property type="entry name" value="PROKAR_LIPOPROTEIN"/>
    <property type="match status" value="1"/>
</dbReference>
<dbReference type="EMBL" id="JBHSAT010000004">
    <property type="protein sequence ID" value="MFC3876595.1"/>
    <property type="molecule type" value="Genomic_DNA"/>
</dbReference>
<accession>A0ABV8AG02</accession>
<comment type="caution">
    <text evidence="2">The sequence shown here is derived from an EMBL/GenBank/DDBJ whole genome shotgun (WGS) entry which is preliminary data.</text>
</comment>
<sequence length="189" mass="20593">MKILNLLLGILIGLLILACSSDDNDDDQSQIESDFTISGTEYSIPNGFILSAFDGTNNSKHAIYLINGTIINNEWYGEACDFSNNLTQGVIFNVTSSSATELANGTYNYELNTTEPSLNETNIATNIVVENNCIISSNDIDENQIISGNLTVERTNNIYTLNFTFVTNDFGTVNGSYVGALQLTQDLSD</sequence>
<name>A0ABV8AG02_9FLAO</name>
<feature type="signal peptide" evidence="1">
    <location>
        <begin position="1"/>
        <end position="21"/>
    </location>
</feature>